<accession>A0A0H5Q7A0</accession>
<evidence type="ECO:0000313" key="1">
    <source>
        <dbReference type="EMBL" id="CRY97808.1"/>
    </source>
</evidence>
<reference evidence="1" key="2">
    <citation type="submission" date="2015-07" db="EMBL/GenBank/DDBJ databases">
        <title>Plasmids, circular viruses and viroids from rat gut.</title>
        <authorList>
            <person name="Jorgensen T.J."/>
            <person name="Hansen M.A."/>
            <person name="Xu Z."/>
            <person name="Tabak M.A."/>
            <person name="Sorensen S.J."/>
            <person name="Hansen L.H."/>
        </authorList>
    </citation>
    <scope>NUCLEOTIDE SEQUENCE</scope>
    <source>
        <strain evidence="1">RGFK1753</strain>
    </source>
</reference>
<reference evidence="1" key="1">
    <citation type="submission" date="2015-06" db="EMBL/GenBank/DDBJ databases">
        <authorList>
            <person name="Joergensen T."/>
        </authorList>
    </citation>
    <scope>NUCLEOTIDE SEQUENCE</scope>
    <source>
        <strain evidence="1">RGFK1753</strain>
    </source>
</reference>
<name>A0A0H5Q7A0_9ZZZZ</name>
<sequence>MVIPEDYAQVNIIFGGTACPTGAQITFGVLAAVVSNPSDIGDAVVTAGQDASFKSLIASEATIDSVLVKVGPNDTGPAATVTWGETGNLSSGAGNPSSSLLVHKNTGLGGRHGAGRFYVPALPEAYILPSGQLDGALVTAAQGIIDSFFDKLGVAEIEMFLLHGDATTPTLVTSLVVEGQVANQRRRNRR</sequence>
<proteinExistence type="predicted"/>
<protein>
    <submittedName>
        <fullName evidence="1">Uncharacterized protein</fullName>
    </submittedName>
</protein>
<dbReference type="EMBL" id="LN854255">
    <property type="protein sequence ID" value="CRY97808.1"/>
    <property type="molecule type" value="Genomic_DNA"/>
</dbReference>
<dbReference type="AlphaFoldDB" id="A0A0H5Q7A0"/>
<organism evidence="1">
    <name type="scientific">uncultured prokaryote</name>
    <dbReference type="NCBI Taxonomy" id="198431"/>
    <lineage>
        <taxon>unclassified sequences</taxon>
        <taxon>environmental samples</taxon>
    </lineage>
</organism>